<dbReference type="GO" id="GO:0005829">
    <property type="term" value="C:cytosol"/>
    <property type="evidence" value="ECO:0007669"/>
    <property type="project" value="TreeGrafter"/>
</dbReference>
<dbReference type="InterPro" id="IPR029039">
    <property type="entry name" value="Flavoprotein-like_sf"/>
</dbReference>
<dbReference type="PANTHER" id="PTHR30543">
    <property type="entry name" value="CHROMATE REDUCTASE"/>
    <property type="match status" value="1"/>
</dbReference>
<proteinExistence type="evidence at transcript level"/>
<reference evidence="2" key="1">
    <citation type="submission" date="2020-04" db="EMBL/GenBank/DDBJ databases">
        <authorList>
            <person name="Neveu A P."/>
        </authorList>
    </citation>
    <scope>NUCLEOTIDE SEQUENCE</scope>
    <source>
        <tissue evidence="2">Whole embryo</tissue>
    </source>
</reference>
<dbReference type="GO" id="GO:0010181">
    <property type="term" value="F:FMN binding"/>
    <property type="evidence" value="ECO:0007669"/>
    <property type="project" value="TreeGrafter"/>
</dbReference>
<dbReference type="FunFam" id="3.40.50.360:FF:000078">
    <property type="entry name" value="Chromate reductase"/>
    <property type="match status" value="1"/>
</dbReference>
<evidence type="ECO:0000313" key="2">
    <source>
        <dbReference type="EMBL" id="CAB3262771.1"/>
    </source>
</evidence>
<protein>
    <submittedName>
        <fullName evidence="2">Uncharacterized protein LOC100183100</fullName>
    </submittedName>
</protein>
<dbReference type="Gene3D" id="3.40.50.360">
    <property type="match status" value="1"/>
</dbReference>
<dbReference type="EMBL" id="LR786909">
    <property type="protein sequence ID" value="CAB3262771.1"/>
    <property type="molecule type" value="mRNA"/>
</dbReference>
<evidence type="ECO:0000259" key="1">
    <source>
        <dbReference type="Pfam" id="PF03358"/>
    </source>
</evidence>
<dbReference type="InterPro" id="IPR005025">
    <property type="entry name" value="FMN_Rdtase-like_dom"/>
</dbReference>
<sequence>MSNVWKKVVVFLGSTRNNRIGDRVGKFVCRKLKEKNLDVIFVDPVEYTLPLLNKPCHFYRGTENPPQQLSDMDKHIIESDAIVVVSAEYNHSIPPALSNTLDHFGPRSYERKPSAIITYSPSVVGGARAGMQLRAMLGELGCISISNMFTISQVHKCFDENGMPLDTEPGSHMDSGIERCLKQLEWWANAAKYQRDTNGGF</sequence>
<name>A0A6F9DHU6_9ASCI</name>
<organism evidence="2">
    <name type="scientific">Phallusia mammillata</name>
    <dbReference type="NCBI Taxonomy" id="59560"/>
    <lineage>
        <taxon>Eukaryota</taxon>
        <taxon>Metazoa</taxon>
        <taxon>Chordata</taxon>
        <taxon>Tunicata</taxon>
        <taxon>Ascidiacea</taxon>
        <taxon>Phlebobranchia</taxon>
        <taxon>Ascidiidae</taxon>
        <taxon>Phallusia</taxon>
    </lineage>
</organism>
<feature type="domain" description="NADPH-dependent FMN reductase-like" evidence="1">
    <location>
        <begin position="7"/>
        <end position="155"/>
    </location>
</feature>
<accession>A0A6F9DHU6</accession>
<gene>
    <name evidence="2" type="primary">LOC100183100-002</name>
</gene>
<dbReference type="Pfam" id="PF03358">
    <property type="entry name" value="FMN_red"/>
    <property type="match status" value="1"/>
</dbReference>
<dbReference type="AlphaFoldDB" id="A0A6F9DHU6"/>
<dbReference type="PANTHER" id="PTHR30543:SF21">
    <property type="entry name" value="NAD(P)H-DEPENDENT FMN REDUCTASE LOT6"/>
    <property type="match status" value="1"/>
</dbReference>
<dbReference type="SUPFAM" id="SSF52218">
    <property type="entry name" value="Flavoproteins"/>
    <property type="match status" value="1"/>
</dbReference>
<dbReference type="GO" id="GO:0016491">
    <property type="term" value="F:oxidoreductase activity"/>
    <property type="evidence" value="ECO:0007669"/>
    <property type="project" value="InterPro"/>
</dbReference>
<dbReference type="InterPro" id="IPR050712">
    <property type="entry name" value="NAD(P)H-dep_reductase"/>
</dbReference>